<dbReference type="PATRIC" id="fig|1411148.3.peg.1204"/>
<dbReference type="InterPro" id="IPR001650">
    <property type="entry name" value="Helicase_C-like"/>
</dbReference>
<evidence type="ECO:0000256" key="5">
    <source>
        <dbReference type="ARBA" id="ARBA00038437"/>
    </source>
</evidence>
<evidence type="ECO:0000313" key="13">
    <source>
        <dbReference type="Proteomes" id="UP000018837"/>
    </source>
</evidence>
<dbReference type="CDD" id="cd18787">
    <property type="entry name" value="SF2_C_DEAD"/>
    <property type="match status" value="1"/>
</dbReference>
<dbReference type="CDD" id="cd00268">
    <property type="entry name" value="DEADc"/>
    <property type="match status" value="1"/>
</dbReference>
<evidence type="ECO:0000259" key="10">
    <source>
        <dbReference type="PROSITE" id="PS51194"/>
    </source>
</evidence>
<evidence type="ECO:0000259" key="11">
    <source>
        <dbReference type="PROSITE" id="PS51195"/>
    </source>
</evidence>
<dbReference type="GO" id="GO:0016787">
    <property type="term" value="F:hydrolase activity"/>
    <property type="evidence" value="ECO:0007669"/>
    <property type="project" value="UniProtKB-KW"/>
</dbReference>
<evidence type="ECO:0000256" key="6">
    <source>
        <dbReference type="PROSITE-ProRule" id="PRU00552"/>
    </source>
</evidence>
<sequence length="436" mass="48067">MRFDELDLDDAVLDGLEAMNFVETTPIQELAIPPILAGKDLIGCAQTGTGKTAAYVLPIISQLSRGGYPQDAINAVIMAPTRELAQQIDQQIDGFTYFVSVSAVAVYGGTDGIAYARQERGLQMGADIVIATPGRLISHLNMGSVDLSRTSFFVLDEADRMLDMGFHDDIMQIYKQLPETCQVVMFSATMPPKIRTLAHNILKDPEEIKIAVSRPPESIMQTAYICYEAHKMPLLKQLFAKKAPERVIIFSSSKMKVKELAATLKRMNFNVAAMHSDLEQSEREQVMKDFRNGHIGMLVATDVVARGIDINDISLVINYDIPNDPEDYVHRIGRTARGTEGSGLAITFVSQQEQARFKEIETFIEKDIYKIPIDPSIGESPTYEPEKYSRTRGKGGRGRQSGGGGGRAKAQSASSKPRGGGNRRRNKPSQNRPAHS</sequence>
<dbReference type="EMBL" id="AYUF01000434">
    <property type="protein sequence ID" value="ETK01788.1"/>
    <property type="molecule type" value="Genomic_DNA"/>
</dbReference>
<feature type="domain" description="Helicase ATP-binding" evidence="9">
    <location>
        <begin position="32"/>
        <end position="208"/>
    </location>
</feature>
<dbReference type="InterPro" id="IPR014014">
    <property type="entry name" value="RNA_helicase_DEAD_Q_motif"/>
</dbReference>
<dbReference type="InterPro" id="IPR014001">
    <property type="entry name" value="Helicase_ATP-bd"/>
</dbReference>
<dbReference type="PROSITE" id="PS00039">
    <property type="entry name" value="DEAD_ATP_HELICASE"/>
    <property type="match status" value="1"/>
</dbReference>
<keyword evidence="2 7" id="KW-0378">Hydrolase</keyword>
<keyword evidence="1 7" id="KW-0547">Nucleotide-binding</keyword>
<evidence type="ECO:0000313" key="12">
    <source>
        <dbReference type="EMBL" id="ETK01788.1"/>
    </source>
</evidence>
<feature type="short sequence motif" description="Q motif" evidence="6">
    <location>
        <begin position="1"/>
        <end position="29"/>
    </location>
</feature>
<dbReference type="GO" id="GO:0003724">
    <property type="term" value="F:RNA helicase activity"/>
    <property type="evidence" value="ECO:0007669"/>
    <property type="project" value="InterPro"/>
</dbReference>
<dbReference type="Pfam" id="PF00271">
    <property type="entry name" value="Helicase_C"/>
    <property type="match status" value="1"/>
</dbReference>
<dbReference type="InterPro" id="IPR000629">
    <property type="entry name" value="RNA-helicase_DEAD-box_CS"/>
</dbReference>
<dbReference type="GO" id="GO:0005524">
    <property type="term" value="F:ATP binding"/>
    <property type="evidence" value="ECO:0007669"/>
    <property type="project" value="UniProtKB-KW"/>
</dbReference>
<dbReference type="Proteomes" id="UP000018837">
    <property type="component" value="Unassembled WGS sequence"/>
</dbReference>
<evidence type="ECO:0000259" key="9">
    <source>
        <dbReference type="PROSITE" id="PS51192"/>
    </source>
</evidence>
<dbReference type="PROSITE" id="PS51192">
    <property type="entry name" value="HELICASE_ATP_BIND_1"/>
    <property type="match status" value="1"/>
</dbReference>
<dbReference type="InterPro" id="IPR050079">
    <property type="entry name" value="DEAD_box_RNA_helicase"/>
</dbReference>
<dbReference type="PANTHER" id="PTHR47959">
    <property type="entry name" value="ATP-DEPENDENT RNA HELICASE RHLE-RELATED"/>
    <property type="match status" value="1"/>
</dbReference>
<feature type="domain" description="DEAD-box RNA helicase Q" evidence="11">
    <location>
        <begin position="1"/>
        <end position="29"/>
    </location>
</feature>
<feature type="domain" description="Helicase C-terminal" evidence="10">
    <location>
        <begin position="234"/>
        <end position="379"/>
    </location>
</feature>
<dbReference type="Gene3D" id="3.40.50.300">
    <property type="entry name" value="P-loop containing nucleotide triphosphate hydrolases"/>
    <property type="match status" value="2"/>
</dbReference>
<evidence type="ECO:0000256" key="1">
    <source>
        <dbReference type="ARBA" id="ARBA00022741"/>
    </source>
</evidence>
<proteinExistence type="inferred from homology"/>
<comment type="similarity">
    <text evidence="5 7">Belongs to the DEAD box helicase family.</text>
</comment>
<evidence type="ECO:0000256" key="2">
    <source>
        <dbReference type="ARBA" id="ARBA00022801"/>
    </source>
</evidence>
<gene>
    <name evidence="12" type="ORF">N425_07765</name>
</gene>
<feature type="compositionally biased region" description="Low complexity" evidence="8">
    <location>
        <begin position="408"/>
        <end position="417"/>
    </location>
</feature>
<dbReference type="InterPro" id="IPR011545">
    <property type="entry name" value="DEAD/DEAH_box_helicase_dom"/>
</dbReference>
<dbReference type="PANTHER" id="PTHR47959:SF13">
    <property type="entry name" value="ATP-DEPENDENT RNA HELICASE RHLE"/>
    <property type="match status" value="1"/>
</dbReference>
<keyword evidence="3 7" id="KW-0347">Helicase</keyword>
<organism evidence="12 13">
    <name type="scientific">Tannerella sp. oral taxon BU063 isolate Cell 2</name>
    <dbReference type="NCBI Taxonomy" id="1411148"/>
    <lineage>
        <taxon>Bacteria</taxon>
        <taxon>Pseudomonadati</taxon>
        <taxon>Bacteroidota</taxon>
        <taxon>Bacteroidia</taxon>
        <taxon>Bacteroidales</taxon>
        <taxon>Tannerellaceae</taxon>
        <taxon>Tannerella</taxon>
    </lineage>
</organism>
<dbReference type="GO" id="GO:0003676">
    <property type="term" value="F:nucleic acid binding"/>
    <property type="evidence" value="ECO:0007669"/>
    <property type="project" value="InterPro"/>
</dbReference>
<dbReference type="Pfam" id="PF00270">
    <property type="entry name" value="DEAD"/>
    <property type="match status" value="1"/>
</dbReference>
<dbReference type="PROSITE" id="PS51195">
    <property type="entry name" value="Q_MOTIF"/>
    <property type="match status" value="1"/>
</dbReference>
<dbReference type="InterPro" id="IPR027417">
    <property type="entry name" value="P-loop_NTPase"/>
</dbReference>
<name>W2C3Z1_9BACT</name>
<feature type="compositionally biased region" description="Gly residues" evidence="8">
    <location>
        <begin position="398"/>
        <end position="407"/>
    </location>
</feature>
<reference evidence="12 13" key="1">
    <citation type="submission" date="2013-11" db="EMBL/GenBank/DDBJ databases">
        <title>Single cell genomics of uncultured Tannerella BU063 (oral taxon 286).</title>
        <authorList>
            <person name="Beall C.J."/>
            <person name="Campbell A.G."/>
            <person name="Griffen A.L."/>
            <person name="Podar M."/>
            <person name="Leys E.J."/>
        </authorList>
    </citation>
    <scope>NUCLEOTIDE SEQUENCE [LARGE SCALE GENOMIC DNA]</scope>
    <source>
        <strain evidence="12">Cell 2</strain>
    </source>
</reference>
<feature type="region of interest" description="Disordered" evidence="8">
    <location>
        <begin position="374"/>
        <end position="436"/>
    </location>
</feature>
<evidence type="ECO:0000256" key="7">
    <source>
        <dbReference type="RuleBase" id="RU000492"/>
    </source>
</evidence>
<evidence type="ECO:0000256" key="3">
    <source>
        <dbReference type="ARBA" id="ARBA00022806"/>
    </source>
</evidence>
<comment type="caution">
    <text evidence="12">The sequence shown here is derived from an EMBL/GenBank/DDBJ whole genome shotgun (WGS) entry which is preliminary data.</text>
</comment>
<keyword evidence="4 7" id="KW-0067">ATP-binding</keyword>
<dbReference type="AlphaFoldDB" id="W2C3Z1"/>
<evidence type="ECO:0000256" key="8">
    <source>
        <dbReference type="SAM" id="MobiDB-lite"/>
    </source>
</evidence>
<dbReference type="GO" id="GO:0005829">
    <property type="term" value="C:cytosol"/>
    <property type="evidence" value="ECO:0007669"/>
    <property type="project" value="TreeGrafter"/>
</dbReference>
<dbReference type="InterPro" id="IPR044742">
    <property type="entry name" value="DEAD/DEAH_RhlB"/>
</dbReference>
<dbReference type="PROSITE" id="PS51194">
    <property type="entry name" value="HELICASE_CTER"/>
    <property type="match status" value="1"/>
</dbReference>
<protein>
    <submittedName>
        <fullName evidence="12">RNA helicase</fullName>
    </submittedName>
</protein>
<dbReference type="SUPFAM" id="SSF52540">
    <property type="entry name" value="P-loop containing nucleoside triphosphate hydrolases"/>
    <property type="match status" value="1"/>
</dbReference>
<dbReference type="SMART" id="SM00490">
    <property type="entry name" value="HELICc"/>
    <property type="match status" value="1"/>
</dbReference>
<accession>W2C3Z1</accession>
<evidence type="ECO:0000256" key="4">
    <source>
        <dbReference type="ARBA" id="ARBA00022840"/>
    </source>
</evidence>
<dbReference type="SMART" id="SM00487">
    <property type="entry name" value="DEXDc"/>
    <property type="match status" value="1"/>
</dbReference>